<evidence type="ECO:0000256" key="2">
    <source>
        <dbReference type="ARBA" id="ARBA00022690"/>
    </source>
</evidence>
<evidence type="ECO:0000313" key="7">
    <source>
        <dbReference type="Ensembl" id="ENSVKKP00000008808.1"/>
    </source>
</evidence>
<dbReference type="OMA" id="WIRKDDF"/>
<dbReference type="InterPro" id="IPR009684">
    <property type="entry name" value="Latexin"/>
</dbReference>
<dbReference type="CTD" id="5918"/>
<dbReference type="PROSITE" id="PS52033">
    <property type="entry name" value="CYSTATIN_LXN"/>
    <property type="match status" value="2"/>
</dbReference>
<dbReference type="Ensembl" id="ENSVKKT00000009033.1">
    <property type="protein sequence ID" value="ENSVKKP00000008808.1"/>
    <property type="gene ID" value="ENSVKKG00000006256.1"/>
</dbReference>
<dbReference type="InterPro" id="IPR049897">
    <property type="entry name" value="CYSTATIN_LXN"/>
</dbReference>
<evidence type="ECO:0000256" key="5">
    <source>
        <dbReference type="SAM" id="SignalP"/>
    </source>
</evidence>
<evidence type="ECO:0000313" key="8">
    <source>
        <dbReference type="Proteomes" id="UP000694545"/>
    </source>
</evidence>
<reference evidence="7" key="1">
    <citation type="submission" date="2025-08" db="UniProtKB">
        <authorList>
            <consortium name="Ensembl"/>
        </authorList>
    </citation>
    <scope>IDENTIFICATION</scope>
</reference>
<dbReference type="GeneID" id="123025558"/>
<reference evidence="7" key="2">
    <citation type="submission" date="2025-09" db="UniProtKB">
        <authorList>
            <consortium name="Ensembl"/>
        </authorList>
    </citation>
    <scope>IDENTIFICATION</scope>
</reference>
<dbReference type="InterPro" id="IPR046350">
    <property type="entry name" value="Cystatin_sf"/>
</dbReference>
<evidence type="ECO:0000259" key="6">
    <source>
        <dbReference type="PROSITE" id="PS52033"/>
    </source>
</evidence>
<keyword evidence="2 4" id="KW-0646">Protease inhibitor</keyword>
<protein>
    <submittedName>
        <fullName evidence="7">Retinoic acid receptor responder 1</fullName>
    </submittedName>
</protein>
<sequence length="278" mass="30972">MPRLPAPLLPPLLLLLLLLCSSPLSARDAGHGSWPASKLIRLDQLLPQASGRAPVASDSRVTRAARTAVQYFNYLQGSPSSQRAPGYVKKASVKTIPGVGRKYFLQFSTKDIQSGKNLGTCLATVFYLKKKPKPFVEMQCLLNKEKEQRLHDDFGLYLSIRDSNEPPLEHLWALASIGSSYIAWERSTEDFGYNMAQIKSMKQWRRADDALEFDYTVLLDSDASEPLSCHMRVIWHLEKPLKVKYDCSVEEGSSESADGSGTELGSASGFFMETESNF</sequence>
<keyword evidence="8" id="KW-1185">Reference proteome</keyword>
<evidence type="ECO:0000256" key="4">
    <source>
        <dbReference type="PROSITE-ProRule" id="PRU01377"/>
    </source>
</evidence>
<proteinExistence type="inferred from homology"/>
<dbReference type="Pfam" id="PF06907">
    <property type="entry name" value="LXN"/>
    <property type="match status" value="1"/>
</dbReference>
<dbReference type="AlphaFoldDB" id="A0A8D2KUT8"/>
<evidence type="ECO:0000256" key="1">
    <source>
        <dbReference type="ARBA" id="ARBA00010083"/>
    </source>
</evidence>
<dbReference type="OrthoDB" id="9254763at2759"/>
<dbReference type="GO" id="GO:0005615">
    <property type="term" value="C:extracellular space"/>
    <property type="evidence" value="ECO:0007669"/>
    <property type="project" value="TreeGrafter"/>
</dbReference>
<feature type="domain" description="Cystatin LXN-type" evidence="6">
    <location>
        <begin position="42"/>
        <end position="148"/>
    </location>
</feature>
<keyword evidence="5" id="KW-0732">Signal</keyword>
<dbReference type="GO" id="GO:0008191">
    <property type="term" value="F:metalloendopeptidase inhibitor activity"/>
    <property type="evidence" value="ECO:0007669"/>
    <property type="project" value="UniProtKB-UniRule"/>
</dbReference>
<dbReference type="PANTHER" id="PTHR28591">
    <property type="entry name" value="LATEXIN"/>
    <property type="match status" value="1"/>
</dbReference>
<dbReference type="RefSeq" id="XP_044290324.1">
    <property type="nucleotide sequence ID" value="XM_044434389.1"/>
</dbReference>
<dbReference type="KEGG" id="vko:123025558"/>
<organism evidence="7 8">
    <name type="scientific">Varanus komodoensis</name>
    <name type="common">Komodo dragon</name>
    <dbReference type="NCBI Taxonomy" id="61221"/>
    <lineage>
        <taxon>Eukaryota</taxon>
        <taxon>Metazoa</taxon>
        <taxon>Chordata</taxon>
        <taxon>Craniata</taxon>
        <taxon>Vertebrata</taxon>
        <taxon>Euteleostomi</taxon>
        <taxon>Lepidosauria</taxon>
        <taxon>Squamata</taxon>
        <taxon>Bifurcata</taxon>
        <taxon>Unidentata</taxon>
        <taxon>Episquamata</taxon>
        <taxon>Toxicofera</taxon>
        <taxon>Anguimorpha</taxon>
        <taxon>Paleoanguimorpha</taxon>
        <taxon>Varanoidea</taxon>
        <taxon>Varanidae</taxon>
        <taxon>Varanus</taxon>
    </lineage>
</organism>
<feature type="chain" id="PRO_5034429595" evidence="5">
    <location>
        <begin position="27"/>
        <end position="278"/>
    </location>
</feature>
<feature type="signal peptide" evidence="5">
    <location>
        <begin position="1"/>
        <end position="26"/>
    </location>
</feature>
<comment type="similarity">
    <text evidence="1 4">Belongs to the protease inhibitor I47 (latexin) family.</text>
</comment>
<dbReference type="SUPFAM" id="SSF54403">
    <property type="entry name" value="Cystatin/monellin"/>
    <property type="match status" value="2"/>
</dbReference>
<name>A0A8D2KUT8_VARKO</name>
<dbReference type="PANTHER" id="PTHR28591:SF2">
    <property type="entry name" value="RETINOIC ACID RECEPTOR RESPONDER PROTEIN 1"/>
    <property type="match status" value="1"/>
</dbReference>
<dbReference type="Proteomes" id="UP000694545">
    <property type="component" value="Unplaced"/>
</dbReference>
<feature type="domain" description="Cystatin LXN-type" evidence="6">
    <location>
        <begin position="156"/>
        <end position="255"/>
    </location>
</feature>
<keyword evidence="3" id="KW-0677">Repeat</keyword>
<accession>A0A8D2KUT8</accession>
<evidence type="ECO:0000256" key="3">
    <source>
        <dbReference type="ARBA" id="ARBA00022737"/>
    </source>
</evidence>
<gene>
    <name evidence="7" type="primary">RARRES1</name>
</gene>
<dbReference type="Gene3D" id="3.10.450.10">
    <property type="match status" value="2"/>
</dbReference>